<evidence type="ECO:0000313" key="5">
    <source>
        <dbReference type="EMBL" id="OPC78590.1"/>
    </source>
</evidence>
<dbReference type="InterPro" id="IPR028082">
    <property type="entry name" value="Peripla_BP_I"/>
</dbReference>
<evidence type="ECO:0000256" key="3">
    <source>
        <dbReference type="SAM" id="SignalP"/>
    </source>
</evidence>
<dbReference type="PANTHER" id="PTHR30483:SF6">
    <property type="entry name" value="PERIPLASMIC BINDING PROTEIN OF ABC TRANSPORTER FOR NATURAL AMINO ACIDS"/>
    <property type="match status" value="1"/>
</dbReference>
<gene>
    <name evidence="5" type="ORF">B4N89_30900</name>
</gene>
<keyword evidence="6" id="KW-1185">Reference proteome</keyword>
<feature type="domain" description="Leucine-binding protein" evidence="4">
    <location>
        <begin position="47"/>
        <end position="394"/>
    </location>
</feature>
<dbReference type="InterPro" id="IPR028081">
    <property type="entry name" value="Leu-bd"/>
</dbReference>
<feature type="chain" id="PRO_5013250423" evidence="3">
    <location>
        <begin position="34"/>
        <end position="410"/>
    </location>
</feature>
<name>A0A1T3NPF8_9ACTN</name>
<evidence type="ECO:0000313" key="6">
    <source>
        <dbReference type="Proteomes" id="UP000190037"/>
    </source>
</evidence>
<evidence type="ECO:0000256" key="2">
    <source>
        <dbReference type="ARBA" id="ARBA00022729"/>
    </source>
</evidence>
<dbReference type="Gene3D" id="3.40.50.2300">
    <property type="match status" value="2"/>
</dbReference>
<proteinExistence type="inferred from homology"/>
<protein>
    <submittedName>
        <fullName evidence="5">Amino acid ABC transporter substrate-binding protein</fullName>
    </submittedName>
</protein>
<reference evidence="5 6" key="1">
    <citation type="submission" date="2017-03" db="EMBL/GenBank/DDBJ databases">
        <title>Draft genome sequence of Streptomyces scabrisporus NF3, endophyte isolated from Amphipterygium adstringens.</title>
        <authorList>
            <person name="Vazquez M."/>
            <person name="Ceapa C.D."/>
            <person name="Rodriguez Luna D."/>
            <person name="Sanchez Esquivel S."/>
        </authorList>
    </citation>
    <scope>NUCLEOTIDE SEQUENCE [LARGE SCALE GENOMIC DNA]</scope>
    <source>
        <strain evidence="5 6">NF3</strain>
    </source>
</reference>
<organism evidence="5 6">
    <name type="scientific">Embleya scabrispora</name>
    <dbReference type="NCBI Taxonomy" id="159449"/>
    <lineage>
        <taxon>Bacteria</taxon>
        <taxon>Bacillati</taxon>
        <taxon>Actinomycetota</taxon>
        <taxon>Actinomycetes</taxon>
        <taxon>Kitasatosporales</taxon>
        <taxon>Streptomycetaceae</taxon>
        <taxon>Embleya</taxon>
    </lineage>
</organism>
<comment type="similarity">
    <text evidence="1">Belongs to the leucine-binding protein family.</text>
</comment>
<dbReference type="SUPFAM" id="SSF53822">
    <property type="entry name" value="Periplasmic binding protein-like I"/>
    <property type="match status" value="1"/>
</dbReference>
<comment type="caution">
    <text evidence="5">The sequence shown here is derived from an EMBL/GenBank/DDBJ whole genome shotgun (WGS) entry which is preliminary data.</text>
</comment>
<dbReference type="InterPro" id="IPR051010">
    <property type="entry name" value="BCAA_transport"/>
</dbReference>
<dbReference type="eggNOG" id="COG0683">
    <property type="taxonomic scope" value="Bacteria"/>
</dbReference>
<evidence type="ECO:0000259" key="4">
    <source>
        <dbReference type="Pfam" id="PF13458"/>
    </source>
</evidence>
<evidence type="ECO:0000256" key="1">
    <source>
        <dbReference type="ARBA" id="ARBA00010062"/>
    </source>
</evidence>
<dbReference type="Proteomes" id="UP000190037">
    <property type="component" value="Unassembled WGS sequence"/>
</dbReference>
<feature type="signal peptide" evidence="3">
    <location>
        <begin position="1"/>
        <end position="33"/>
    </location>
</feature>
<accession>A0A1T3NPF8</accession>
<dbReference type="RefSeq" id="WP_078979792.1">
    <property type="nucleotide sequence ID" value="NZ_MWQN01000002.1"/>
</dbReference>
<dbReference type="PANTHER" id="PTHR30483">
    <property type="entry name" value="LEUCINE-SPECIFIC-BINDING PROTEIN"/>
    <property type="match status" value="1"/>
</dbReference>
<dbReference type="AlphaFoldDB" id="A0A1T3NPF8"/>
<dbReference type="STRING" id="159449.B4N89_30900"/>
<sequence>MRSSIRRRIRSTRTPVALATGLLLVLSACSGSAAGNDKGKTADEVAKIGLLTPATGPYAAVGEDTRAGLELYRDTHGGKLGGLKADIVVRDEGAGPPTAVPAATELVKQQNVLAITGIVSGGSVAGVLPIAAANNTALMGVAGRPEFPDPKLTAHVWSFNTQSYEAGAAAGPWVKEHVNGPVYAIGPDYQGGWDQLKGFTESFTKAGGTLANPDGKTTFTPFPGTQNFLPYLNKIAQSGAKAVYTFYAGTAAVDFVKQYRASEAAKLPLYGSGPLTEGRQLDAQSDAAAGITTFATYGADLDNPANRAFVAAWQQRHPDRSPTIYAVAAWDIARSLDSAIGAVRAQKKPLTPEAVNTALGNVGQIDSPRGAMQLNPATHSPVQQWYRFEVRNDGPKRANVAVEQLAVLGG</sequence>
<keyword evidence="2 3" id="KW-0732">Signal</keyword>
<dbReference type="PROSITE" id="PS51257">
    <property type="entry name" value="PROKAR_LIPOPROTEIN"/>
    <property type="match status" value="1"/>
</dbReference>
<dbReference type="EMBL" id="MWQN01000002">
    <property type="protein sequence ID" value="OPC78590.1"/>
    <property type="molecule type" value="Genomic_DNA"/>
</dbReference>
<dbReference type="Pfam" id="PF13458">
    <property type="entry name" value="Peripla_BP_6"/>
    <property type="match status" value="1"/>
</dbReference>